<evidence type="ECO:0000256" key="5">
    <source>
        <dbReference type="ARBA" id="ARBA00022679"/>
    </source>
</evidence>
<sequence length="479" mass="53168">MPWFKSFQPHRSLRLRIVCVAIVLTVLGLGVAGTLTFSTMFNRYEERVVRELEQEIDELQAIADQRSAAGDPFRDVTSLLETATKAAVPSRHESVLALTNEQPKFRPQPQDFDLTTDAVISVIREEHTPGETVFATAHSPQYGELKLIIASVTVDGDPTVGTYVVAYAVEEERQVLWQTASFYGVISFLTLLLVGSAAWIVMGKIIRPLESLTQATKHVTVDDLGKRVEVPNADNEVTVLATQFNSMLERLEAGYINQRQFLRDSGHELRTPITIVRGTVEVLDADDEDFDESKEIVLEELDRMARIVADLSVLAQAEQPDFVHLESENTRSFAEAALSTVKRIDDRPWKLSSVVDTTAYFDRQRMMQAIVQLATNAVQYSDANSDIELSIETQDDQRHVVFSVRDYGCGISPEDHERIFERFIRVEQSRSLGNSGLGLSIVSAIADAHGGSVEVESALGKGSRFSIVVPRVPVKGMSG</sequence>
<keyword evidence="11" id="KW-0175">Coiled coil</keyword>
<accession>A0ABS2SJH4</accession>
<dbReference type="Gene3D" id="6.10.340.10">
    <property type="match status" value="1"/>
</dbReference>
<dbReference type="Pfam" id="PF02518">
    <property type="entry name" value="HATPase_c"/>
    <property type="match status" value="1"/>
</dbReference>
<dbReference type="PANTHER" id="PTHR45436:SF5">
    <property type="entry name" value="SENSOR HISTIDINE KINASE TRCS"/>
    <property type="match status" value="1"/>
</dbReference>
<keyword evidence="4" id="KW-0597">Phosphoprotein</keyword>
<protein>
    <recommendedName>
        <fullName evidence="3">histidine kinase</fullName>
        <ecNumber evidence="3">2.7.13.3</ecNumber>
    </recommendedName>
</protein>
<dbReference type="Pfam" id="PF00512">
    <property type="entry name" value="HisKA"/>
    <property type="match status" value="1"/>
</dbReference>
<dbReference type="SMART" id="SM00304">
    <property type="entry name" value="HAMP"/>
    <property type="match status" value="1"/>
</dbReference>
<name>A0ABS2SJH4_9MICO</name>
<dbReference type="SUPFAM" id="SSF158472">
    <property type="entry name" value="HAMP domain-like"/>
    <property type="match status" value="1"/>
</dbReference>
<dbReference type="InterPro" id="IPR003661">
    <property type="entry name" value="HisK_dim/P_dom"/>
</dbReference>
<dbReference type="SMART" id="SM00388">
    <property type="entry name" value="HisKA"/>
    <property type="match status" value="1"/>
</dbReference>
<dbReference type="PRINTS" id="PR00344">
    <property type="entry name" value="BCTRLSENSOR"/>
</dbReference>
<keyword evidence="5" id="KW-0808">Transferase</keyword>
<keyword evidence="9" id="KW-0902">Two-component regulatory system</keyword>
<dbReference type="Proteomes" id="UP000809290">
    <property type="component" value="Unassembled WGS sequence"/>
</dbReference>
<dbReference type="CDD" id="cd06225">
    <property type="entry name" value="HAMP"/>
    <property type="match status" value="1"/>
</dbReference>
<proteinExistence type="predicted"/>
<evidence type="ECO:0000256" key="6">
    <source>
        <dbReference type="ARBA" id="ARBA00022692"/>
    </source>
</evidence>
<dbReference type="GO" id="GO:0016301">
    <property type="term" value="F:kinase activity"/>
    <property type="evidence" value="ECO:0007669"/>
    <property type="project" value="UniProtKB-KW"/>
</dbReference>
<evidence type="ECO:0000256" key="4">
    <source>
        <dbReference type="ARBA" id="ARBA00022553"/>
    </source>
</evidence>
<keyword evidence="7 15" id="KW-0418">Kinase</keyword>
<keyword evidence="10 12" id="KW-0472">Membrane</keyword>
<feature type="domain" description="Histidine kinase" evidence="13">
    <location>
        <begin position="264"/>
        <end position="473"/>
    </location>
</feature>
<dbReference type="InterPro" id="IPR004358">
    <property type="entry name" value="Sig_transdc_His_kin-like_C"/>
</dbReference>
<evidence type="ECO:0000256" key="3">
    <source>
        <dbReference type="ARBA" id="ARBA00012438"/>
    </source>
</evidence>
<comment type="catalytic activity">
    <reaction evidence="1">
        <text>ATP + protein L-histidine = ADP + protein N-phospho-L-histidine.</text>
        <dbReference type="EC" id="2.7.13.3"/>
    </reaction>
</comment>
<evidence type="ECO:0000313" key="15">
    <source>
        <dbReference type="EMBL" id="MBM7816406.1"/>
    </source>
</evidence>
<dbReference type="SUPFAM" id="SSF55874">
    <property type="entry name" value="ATPase domain of HSP90 chaperone/DNA topoisomerase II/histidine kinase"/>
    <property type="match status" value="1"/>
</dbReference>
<evidence type="ECO:0000256" key="8">
    <source>
        <dbReference type="ARBA" id="ARBA00022989"/>
    </source>
</evidence>
<dbReference type="SMART" id="SM00387">
    <property type="entry name" value="HATPase_c"/>
    <property type="match status" value="1"/>
</dbReference>
<keyword evidence="6 12" id="KW-0812">Transmembrane</keyword>
<dbReference type="CDD" id="cd00075">
    <property type="entry name" value="HATPase"/>
    <property type="match status" value="1"/>
</dbReference>
<evidence type="ECO:0000259" key="13">
    <source>
        <dbReference type="PROSITE" id="PS50109"/>
    </source>
</evidence>
<dbReference type="CDD" id="cd00082">
    <property type="entry name" value="HisKA"/>
    <property type="match status" value="1"/>
</dbReference>
<comment type="subcellular location">
    <subcellularLocation>
        <location evidence="2">Cell membrane</location>
    </subcellularLocation>
</comment>
<dbReference type="EMBL" id="JAFBCP010000001">
    <property type="protein sequence ID" value="MBM7816406.1"/>
    <property type="molecule type" value="Genomic_DNA"/>
</dbReference>
<evidence type="ECO:0000256" key="10">
    <source>
        <dbReference type="ARBA" id="ARBA00023136"/>
    </source>
</evidence>
<dbReference type="InterPro" id="IPR003660">
    <property type="entry name" value="HAMP_dom"/>
</dbReference>
<dbReference type="EC" id="2.7.13.3" evidence="3"/>
<dbReference type="InterPro" id="IPR036890">
    <property type="entry name" value="HATPase_C_sf"/>
</dbReference>
<evidence type="ECO:0000256" key="2">
    <source>
        <dbReference type="ARBA" id="ARBA00004236"/>
    </source>
</evidence>
<dbReference type="Gene3D" id="3.30.565.10">
    <property type="entry name" value="Histidine kinase-like ATPase, C-terminal domain"/>
    <property type="match status" value="1"/>
</dbReference>
<gene>
    <name evidence="15" type="ORF">JOE56_001100</name>
</gene>
<evidence type="ECO:0000256" key="11">
    <source>
        <dbReference type="SAM" id="Coils"/>
    </source>
</evidence>
<dbReference type="InterPro" id="IPR036097">
    <property type="entry name" value="HisK_dim/P_sf"/>
</dbReference>
<dbReference type="Gene3D" id="1.10.287.130">
    <property type="match status" value="1"/>
</dbReference>
<dbReference type="InterPro" id="IPR050428">
    <property type="entry name" value="TCS_sensor_his_kinase"/>
</dbReference>
<evidence type="ECO:0000259" key="14">
    <source>
        <dbReference type="PROSITE" id="PS50885"/>
    </source>
</evidence>
<dbReference type="SUPFAM" id="SSF47384">
    <property type="entry name" value="Homodimeric domain of signal transducing histidine kinase"/>
    <property type="match status" value="1"/>
</dbReference>
<evidence type="ECO:0000256" key="7">
    <source>
        <dbReference type="ARBA" id="ARBA00022777"/>
    </source>
</evidence>
<feature type="transmembrane region" description="Helical" evidence="12">
    <location>
        <begin position="182"/>
        <end position="202"/>
    </location>
</feature>
<feature type="coiled-coil region" evidence="11">
    <location>
        <begin position="42"/>
        <end position="69"/>
    </location>
</feature>
<evidence type="ECO:0000313" key="16">
    <source>
        <dbReference type="Proteomes" id="UP000809290"/>
    </source>
</evidence>
<reference evidence="15 16" key="1">
    <citation type="submission" date="2021-01" db="EMBL/GenBank/DDBJ databases">
        <title>Sequencing the genomes of 1000 actinobacteria strains.</title>
        <authorList>
            <person name="Klenk H.-P."/>
        </authorList>
    </citation>
    <scope>NUCLEOTIDE SEQUENCE [LARGE SCALE GENOMIC DNA]</scope>
    <source>
        <strain evidence="15 16">DSM 13657</strain>
    </source>
</reference>
<dbReference type="PROSITE" id="PS50109">
    <property type="entry name" value="HIS_KIN"/>
    <property type="match status" value="1"/>
</dbReference>
<organism evidence="15 16">
    <name type="scientific">Brevibacterium paucivorans</name>
    <dbReference type="NCBI Taxonomy" id="170994"/>
    <lineage>
        <taxon>Bacteria</taxon>
        <taxon>Bacillati</taxon>
        <taxon>Actinomycetota</taxon>
        <taxon>Actinomycetes</taxon>
        <taxon>Micrococcales</taxon>
        <taxon>Brevibacteriaceae</taxon>
        <taxon>Brevibacterium</taxon>
    </lineage>
</organism>
<keyword evidence="16" id="KW-1185">Reference proteome</keyword>
<evidence type="ECO:0000256" key="9">
    <source>
        <dbReference type="ARBA" id="ARBA00023012"/>
    </source>
</evidence>
<keyword evidence="8 12" id="KW-1133">Transmembrane helix</keyword>
<feature type="domain" description="HAMP" evidence="14">
    <location>
        <begin position="203"/>
        <end position="256"/>
    </location>
</feature>
<dbReference type="InterPro" id="IPR005467">
    <property type="entry name" value="His_kinase_dom"/>
</dbReference>
<dbReference type="PANTHER" id="PTHR45436">
    <property type="entry name" value="SENSOR HISTIDINE KINASE YKOH"/>
    <property type="match status" value="1"/>
</dbReference>
<dbReference type="Pfam" id="PF00672">
    <property type="entry name" value="HAMP"/>
    <property type="match status" value="1"/>
</dbReference>
<dbReference type="InterPro" id="IPR003594">
    <property type="entry name" value="HATPase_dom"/>
</dbReference>
<dbReference type="PROSITE" id="PS50885">
    <property type="entry name" value="HAMP"/>
    <property type="match status" value="1"/>
</dbReference>
<evidence type="ECO:0000256" key="12">
    <source>
        <dbReference type="SAM" id="Phobius"/>
    </source>
</evidence>
<comment type="caution">
    <text evidence="15">The sequence shown here is derived from an EMBL/GenBank/DDBJ whole genome shotgun (WGS) entry which is preliminary data.</text>
</comment>
<evidence type="ECO:0000256" key="1">
    <source>
        <dbReference type="ARBA" id="ARBA00000085"/>
    </source>
</evidence>
<dbReference type="RefSeq" id="WP_204515194.1">
    <property type="nucleotide sequence ID" value="NZ_JAFBCP010000001.1"/>
</dbReference>